<dbReference type="Proteomes" id="UP001396898">
    <property type="component" value="Unassembled WGS sequence"/>
</dbReference>
<protein>
    <submittedName>
        <fullName evidence="2">Uncharacterized protein</fullName>
    </submittedName>
</protein>
<feature type="compositionally biased region" description="Polar residues" evidence="1">
    <location>
        <begin position="30"/>
        <end position="47"/>
    </location>
</feature>
<organism evidence="2 3">
    <name type="scientific">Apiospora marii</name>
    <dbReference type="NCBI Taxonomy" id="335849"/>
    <lineage>
        <taxon>Eukaryota</taxon>
        <taxon>Fungi</taxon>
        <taxon>Dikarya</taxon>
        <taxon>Ascomycota</taxon>
        <taxon>Pezizomycotina</taxon>
        <taxon>Sordariomycetes</taxon>
        <taxon>Xylariomycetidae</taxon>
        <taxon>Amphisphaeriales</taxon>
        <taxon>Apiosporaceae</taxon>
        <taxon>Apiospora</taxon>
    </lineage>
</organism>
<keyword evidence="3" id="KW-1185">Reference proteome</keyword>
<reference evidence="2 3" key="1">
    <citation type="submission" date="2023-01" db="EMBL/GenBank/DDBJ databases">
        <title>Analysis of 21 Apiospora genomes using comparative genomics revels a genus with tremendous synthesis potential of carbohydrate active enzymes and secondary metabolites.</title>
        <authorList>
            <person name="Sorensen T."/>
        </authorList>
    </citation>
    <scope>NUCLEOTIDE SEQUENCE [LARGE SCALE GENOMIC DNA]</scope>
    <source>
        <strain evidence="2 3">CBS 20057</strain>
    </source>
</reference>
<dbReference type="EMBL" id="JAQQWI010000013">
    <property type="protein sequence ID" value="KAK8013598.1"/>
    <property type="molecule type" value="Genomic_DNA"/>
</dbReference>
<gene>
    <name evidence="2" type="ORF">PG991_009191</name>
</gene>
<comment type="caution">
    <text evidence="2">The sequence shown here is derived from an EMBL/GenBank/DDBJ whole genome shotgun (WGS) entry which is preliminary data.</text>
</comment>
<accession>A0ABR1RKG3</accession>
<feature type="region of interest" description="Disordered" evidence="1">
    <location>
        <begin position="1"/>
        <end position="52"/>
    </location>
</feature>
<name>A0ABR1RKG3_9PEZI</name>
<evidence type="ECO:0000256" key="1">
    <source>
        <dbReference type="SAM" id="MobiDB-lite"/>
    </source>
</evidence>
<evidence type="ECO:0000313" key="2">
    <source>
        <dbReference type="EMBL" id="KAK8013598.1"/>
    </source>
</evidence>
<sequence>MDDPMDDPMVVDAGRAGFAQSQHHPRSNVAAYNQGPQTPQTRPGSDNGSKRGIGEAIEHLERLITSLAVPEGVREEIFQVIGELRAETTEPRPHLDDDDNAPVTRGELRKIVGEAIAQATQDPKAVQTKSWAQVASAPRGSDPAAWQPKVIVPARRNREVVIKSVDQSNDIQKRRPADIVQSVNTAIGHSEAIAARKLPSGDIVLTFKDEAKKHAENNGWVLNAFGSNAQLARRELAVIAKGIPAKKLRDTHDEAALLRNLLADKYNPREISKCKRSLPKNP</sequence>
<proteinExistence type="predicted"/>
<evidence type="ECO:0000313" key="3">
    <source>
        <dbReference type="Proteomes" id="UP001396898"/>
    </source>
</evidence>